<proteinExistence type="predicted"/>
<protein>
    <submittedName>
        <fullName evidence="1">Uncharacterized protein</fullName>
    </submittedName>
</protein>
<dbReference type="STRING" id="645133.E3QBZ9"/>
<gene>
    <name evidence="1" type="ORF">GLRG_03378</name>
</gene>
<dbReference type="eggNOG" id="ENOG502RNYD">
    <property type="taxonomic scope" value="Eukaryota"/>
</dbReference>
<dbReference type="VEuPathDB" id="FungiDB:GLRG_03378"/>
<dbReference type="Proteomes" id="UP000008782">
    <property type="component" value="Unassembled WGS sequence"/>
</dbReference>
<organism evidence="2">
    <name type="scientific">Colletotrichum graminicola (strain M1.001 / M2 / FGSC 10212)</name>
    <name type="common">Maize anthracnose fungus</name>
    <name type="synonym">Glomerella graminicola</name>
    <dbReference type="NCBI Taxonomy" id="645133"/>
    <lineage>
        <taxon>Eukaryota</taxon>
        <taxon>Fungi</taxon>
        <taxon>Dikarya</taxon>
        <taxon>Ascomycota</taxon>
        <taxon>Pezizomycotina</taxon>
        <taxon>Sordariomycetes</taxon>
        <taxon>Hypocreomycetidae</taxon>
        <taxon>Glomerellales</taxon>
        <taxon>Glomerellaceae</taxon>
        <taxon>Colletotrichum</taxon>
        <taxon>Colletotrichum graminicola species complex</taxon>
    </lineage>
</organism>
<keyword evidence="2" id="KW-1185">Reference proteome</keyword>
<accession>E3QBZ9</accession>
<evidence type="ECO:0000313" key="2">
    <source>
        <dbReference type="Proteomes" id="UP000008782"/>
    </source>
</evidence>
<dbReference type="AlphaFoldDB" id="E3QBZ9"/>
<dbReference type="GeneID" id="24408743"/>
<dbReference type="EMBL" id="GG697340">
    <property type="protein sequence ID" value="EFQ28234.1"/>
    <property type="molecule type" value="Genomic_DNA"/>
</dbReference>
<dbReference type="OrthoDB" id="5431013at2759"/>
<evidence type="ECO:0000313" key="1">
    <source>
        <dbReference type="EMBL" id="EFQ28234.1"/>
    </source>
</evidence>
<dbReference type="RefSeq" id="XP_008092254.1">
    <property type="nucleotide sequence ID" value="XM_008094063.1"/>
</dbReference>
<dbReference type="HOGENOM" id="CLU_104699_0_0_1"/>
<sequence>MASSPDMAGIANLGSQLATKLVAYEIGTSRSDYSIHRLVEDIFATTTALGELREFLAADASAALPVYKRAGREAIEDLATRCGKVYTTIIRIIYRASLAAKVVEGVDFEALSPQDLKPSRLIAIQANIKWGSVSDAFDDCRDQLRWLKPSLLLHLQVANIAHLQTT</sequence>
<name>E3QBZ9_COLGM</name>
<reference evidence="2" key="1">
    <citation type="journal article" date="2012" name="Nat. Genet.">
        <title>Lifestyle transitions in plant pathogenic Colletotrichum fungi deciphered by genome and transcriptome analyses.</title>
        <authorList>
            <person name="O'Connell R.J."/>
            <person name="Thon M.R."/>
            <person name="Hacquard S."/>
            <person name="Amyotte S.G."/>
            <person name="Kleemann J."/>
            <person name="Torres M.F."/>
            <person name="Damm U."/>
            <person name="Buiate E.A."/>
            <person name="Epstein L."/>
            <person name="Alkan N."/>
            <person name="Altmueller J."/>
            <person name="Alvarado-Balderrama L."/>
            <person name="Bauser C.A."/>
            <person name="Becker C."/>
            <person name="Birren B.W."/>
            <person name="Chen Z."/>
            <person name="Choi J."/>
            <person name="Crouch J.A."/>
            <person name="Duvick J.P."/>
            <person name="Farman M.A."/>
            <person name="Gan P."/>
            <person name="Heiman D."/>
            <person name="Henrissat B."/>
            <person name="Howard R.J."/>
            <person name="Kabbage M."/>
            <person name="Koch C."/>
            <person name="Kracher B."/>
            <person name="Kubo Y."/>
            <person name="Law A.D."/>
            <person name="Lebrun M.-H."/>
            <person name="Lee Y.-H."/>
            <person name="Miyara I."/>
            <person name="Moore N."/>
            <person name="Neumann U."/>
            <person name="Nordstroem K."/>
            <person name="Panaccione D.G."/>
            <person name="Panstruga R."/>
            <person name="Place M."/>
            <person name="Proctor R.H."/>
            <person name="Prusky D."/>
            <person name="Rech G."/>
            <person name="Reinhardt R."/>
            <person name="Rollins J.A."/>
            <person name="Rounsley S."/>
            <person name="Schardl C.L."/>
            <person name="Schwartz D.C."/>
            <person name="Shenoy N."/>
            <person name="Shirasu K."/>
            <person name="Sikhakolli U.R."/>
            <person name="Stueber K."/>
            <person name="Sukno S.A."/>
            <person name="Sweigard J.A."/>
            <person name="Takano Y."/>
            <person name="Takahara H."/>
            <person name="Trail F."/>
            <person name="van der Does H.C."/>
            <person name="Voll L.M."/>
            <person name="Will I."/>
            <person name="Young S."/>
            <person name="Zeng Q."/>
            <person name="Zhang J."/>
            <person name="Zhou S."/>
            <person name="Dickman M.B."/>
            <person name="Schulze-Lefert P."/>
            <person name="Ver Loren van Themaat E."/>
            <person name="Ma L.-J."/>
            <person name="Vaillancourt L.J."/>
        </authorList>
    </citation>
    <scope>NUCLEOTIDE SEQUENCE [LARGE SCALE GENOMIC DNA]</scope>
    <source>
        <strain evidence="2">M1.001 / M2 / FGSC 10212</strain>
    </source>
</reference>